<accession>A0A4U8WHR2</accession>
<protein>
    <submittedName>
        <fullName evidence="1">Uncharacterized protein</fullName>
    </submittedName>
</protein>
<dbReference type="Proteomes" id="UP000290013">
    <property type="component" value="Chromosome"/>
</dbReference>
<evidence type="ECO:0000313" key="2">
    <source>
        <dbReference type="Proteomes" id="UP000290013"/>
    </source>
</evidence>
<organism evidence="1 2">
    <name type="scientific">Chryseobacterium taihuense</name>
    <dbReference type="NCBI Taxonomy" id="1141221"/>
    <lineage>
        <taxon>Bacteria</taxon>
        <taxon>Pseudomonadati</taxon>
        <taxon>Bacteroidota</taxon>
        <taxon>Flavobacteriia</taxon>
        <taxon>Flavobacteriales</taxon>
        <taxon>Weeksellaceae</taxon>
        <taxon>Chryseobacterium group</taxon>
        <taxon>Chryseobacterium</taxon>
    </lineage>
</organism>
<name>A0A4U8WHR2_9FLAO</name>
<dbReference type="AlphaFoldDB" id="A0A4U8WHR2"/>
<gene>
    <name evidence="1" type="ORF">NCTC12078_03417</name>
</gene>
<dbReference type="KEGG" id="ctai:NCTC12078_03417"/>
<evidence type="ECO:0000313" key="1">
    <source>
        <dbReference type="EMBL" id="VFB05346.1"/>
    </source>
</evidence>
<proteinExistence type="predicted"/>
<sequence>MILLANIVYSQSEIYAFVGKKISVERVKSDDSFYLKYKNIYKVEQSFDNEIKADTIVFNSFTHMNQIHYSIYDYAIIYIVKNDKGDFVHKRTYFTPIVLKENGKWYGFELNEKKPENYLPVKPYKLCIKNSRKTAKVIIPEFKKEKHIVEAFYPSQFFDYISKNKIRIKKLKSAENLYEKKFRKH</sequence>
<reference evidence="1 2" key="1">
    <citation type="submission" date="2019-02" db="EMBL/GenBank/DDBJ databases">
        <authorList>
            <consortium name="Pathogen Informatics"/>
        </authorList>
    </citation>
    <scope>NUCLEOTIDE SEQUENCE [LARGE SCALE GENOMIC DNA]</scope>
    <source>
        <strain evidence="1 2">3012STDY6944375</strain>
    </source>
</reference>
<dbReference type="EMBL" id="LR215974">
    <property type="protein sequence ID" value="VFB05346.1"/>
    <property type="molecule type" value="Genomic_DNA"/>
</dbReference>